<dbReference type="InterPro" id="IPR001874">
    <property type="entry name" value="DHquinase_II"/>
</dbReference>
<evidence type="ECO:0000256" key="3">
    <source>
        <dbReference type="ARBA" id="ARBA00011037"/>
    </source>
</evidence>
<keyword evidence="6" id="KW-0456">Lyase</keyword>
<dbReference type="Gene3D" id="3.40.50.9100">
    <property type="entry name" value="Dehydroquinase, class II"/>
    <property type="match status" value="1"/>
</dbReference>
<dbReference type="SUPFAM" id="SSF52304">
    <property type="entry name" value="Type II 3-dehydroquinate dehydratase"/>
    <property type="match status" value="1"/>
</dbReference>
<dbReference type="Proteomes" id="UP001142292">
    <property type="component" value="Unassembled WGS sequence"/>
</dbReference>
<comment type="similarity">
    <text evidence="3">Belongs to the type-II 3-dehydroquinase family.</text>
</comment>
<dbReference type="PANTHER" id="PTHR21272:SF3">
    <property type="entry name" value="CATABOLIC 3-DEHYDROQUINASE"/>
    <property type="match status" value="1"/>
</dbReference>
<accession>A0ABQ5SYJ6</accession>
<gene>
    <name evidence="7" type="primary">aroQ_1</name>
    <name evidence="7" type="ORF">GCM10017579_31460</name>
</gene>
<dbReference type="PIRSF" id="PIRSF001399">
    <property type="entry name" value="DHquinase_II"/>
    <property type="match status" value="1"/>
</dbReference>
<sequence>MSTNAPELPGLRSSDRRHVIAVIDGPNVSNLARRNKRMYGPQVSAEGLGEFVQEWGARLGVEVERFMSNHEGEILEFIHESGERVDGYLVNPAGLTTTSDMVPFALYDTGKPVIEVHFANIKASASTARGPVYGPRESTFTPYVAGQFMGMREYSYAGALLSLVLALDDTTFLGAPTEE</sequence>
<evidence type="ECO:0000313" key="7">
    <source>
        <dbReference type="EMBL" id="GLJ69110.1"/>
    </source>
</evidence>
<reference evidence="7" key="2">
    <citation type="submission" date="2023-01" db="EMBL/GenBank/DDBJ databases">
        <authorList>
            <person name="Sun Q."/>
            <person name="Evtushenko L."/>
        </authorList>
    </citation>
    <scope>NUCLEOTIDE SEQUENCE</scope>
    <source>
        <strain evidence="7">VKM Ac-1246</strain>
    </source>
</reference>
<name>A0ABQ5SYJ6_9ACTN</name>
<dbReference type="Pfam" id="PF01220">
    <property type="entry name" value="DHquinase_II"/>
    <property type="match status" value="1"/>
</dbReference>
<comment type="caution">
    <text evidence="7">The sequence shown here is derived from an EMBL/GenBank/DDBJ whole genome shotgun (WGS) entry which is preliminary data.</text>
</comment>
<organism evidence="7 8">
    <name type="scientific">Nocardioides luteus</name>
    <dbReference type="NCBI Taxonomy" id="1844"/>
    <lineage>
        <taxon>Bacteria</taxon>
        <taxon>Bacillati</taxon>
        <taxon>Actinomycetota</taxon>
        <taxon>Actinomycetes</taxon>
        <taxon>Propionibacteriales</taxon>
        <taxon>Nocardioidaceae</taxon>
        <taxon>Nocardioides</taxon>
    </lineage>
</organism>
<evidence type="ECO:0000256" key="6">
    <source>
        <dbReference type="ARBA" id="ARBA00023239"/>
    </source>
</evidence>
<comment type="subunit">
    <text evidence="4">Homododecamer.</text>
</comment>
<protein>
    <recommendedName>
        <fullName evidence="5">3-dehydroquinate dehydratase</fullName>
        <ecNumber evidence="5">4.2.1.10</ecNumber>
    </recommendedName>
</protein>
<evidence type="ECO:0000256" key="5">
    <source>
        <dbReference type="ARBA" id="ARBA00012060"/>
    </source>
</evidence>
<proteinExistence type="inferred from homology"/>
<dbReference type="PANTHER" id="PTHR21272">
    <property type="entry name" value="CATABOLIC 3-DEHYDROQUINASE"/>
    <property type="match status" value="1"/>
</dbReference>
<evidence type="ECO:0000256" key="1">
    <source>
        <dbReference type="ARBA" id="ARBA00001864"/>
    </source>
</evidence>
<keyword evidence="8" id="KW-1185">Reference proteome</keyword>
<dbReference type="RefSeq" id="WP_189117584.1">
    <property type="nucleotide sequence ID" value="NZ_BMRK01000003.1"/>
</dbReference>
<comment type="pathway">
    <text evidence="2">Metabolic intermediate biosynthesis; chorismate biosynthesis; chorismate from D-erythrose 4-phosphate and phosphoenolpyruvate: step 3/7.</text>
</comment>
<evidence type="ECO:0000256" key="2">
    <source>
        <dbReference type="ARBA" id="ARBA00004902"/>
    </source>
</evidence>
<reference evidence="7" key="1">
    <citation type="journal article" date="2014" name="Int. J. Syst. Evol. Microbiol.">
        <title>Complete genome of a new Firmicutes species belonging to the dominant human colonic microbiota ('Ruminococcus bicirculans') reveals two chromosomes and a selective capacity to utilize plant glucans.</title>
        <authorList>
            <consortium name="NISC Comparative Sequencing Program"/>
            <person name="Wegmann U."/>
            <person name="Louis P."/>
            <person name="Goesmann A."/>
            <person name="Henrissat B."/>
            <person name="Duncan S.H."/>
            <person name="Flint H.J."/>
        </authorList>
    </citation>
    <scope>NUCLEOTIDE SEQUENCE</scope>
    <source>
        <strain evidence="7">VKM Ac-1246</strain>
    </source>
</reference>
<dbReference type="EC" id="4.2.1.10" evidence="5"/>
<evidence type="ECO:0000313" key="8">
    <source>
        <dbReference type="Proteomes" id="UP001142292"/>
    </source>
</evidence>
<comment type="catalytic activity">
    <reaction evidence="1">
        <text>3-dehydroquinate = 3-dehydroshikimate + H2O</text>
        <dbReference type="Rhea" id="RHEA:21096"/>
        <dbReference type="ChEBI" id="CHEBI:15377"/>
        <dbReference type="ChEBI" id="CHEBI:16630"/>
        <dbReference type="ChEBI" id="CHEBI:32364"/>
        <dbReference type="EC" id="4.2.1.10"/>
    </reaction>
</comment>
<dbReference type="InterPro" id="IPR036441">
    <property type="entry name" value="DHquinase_II_sf"/>
</dbReference>
<evidence type="ECO:0000256" key="4">
    <source>
        <dbReference type="ARBA" id="ARBA00011193"/>
    </source>
</evidence>
<dbReference type="EMBL" id="BSEL01000005">
    <property type="protein sequence ID" value="GLJ69110.1"/>
    <property type="molecule type" value="Genomic_DNA"/>
</dbReference>